<dbReference type="Pfam" id="PF06114">
    <property type="entry name" value="Peptidase_M78"/>
    <property type="match status" value="1"/>
</dbReference>
<organism evidence="2 3">
    <name type="scientific">Marinithermus hydrothermalis (strain DSM 14884 / JCM 11576 / T1)</name>
    <dbReference type="NCBI Taxonomy" id="869210"/>
    <lineage>
        <taxon>Bacteria</taxon>
        <taxon>Thermotogati</taxon>
        <taxon>Deinococcota</taxon>
        <taxon>Deinococci</taxon>
        <taxon>Thermales</taxon>
        <taxon>Thermaceae</taxon>
        <taxon>Marinithermus</taxon>
    </lineage>
</organism>
<sequence length="238" mass="26055">MHDTYRDRVRALARAFREAHWPLTPQRMARGIGYTLAYTDLGGPDGMLDPVGKRVLIAAGQSPRRQRFTLAHEVIHHLIQHDDELLSDLHDAFEGPAFEEALEALCNLGAAEMLLPSRAVVEAVAQHGYRPRLIPELAERYGVSEEVAAIALAEHGPGPALALIAGGRPLRVLFSARGKGMRARLPKARGIAADHPLTVARETGLPFRGKAPLPGGRTPLYLWAQPLHGKVYALYWVA</sequence>
<dbReference type="Gene3D" id="3.30.450.130">
    <property type="entry name" value="irre protein"/>
    <property type="match status" value="1"/>
</dbReference>
<dbReference type="KEGG" id="mhd:Marky_0726"/>
<dbReference type="PANTHER" id="PTHR43236">
    <property type="entry name" value="ANTITOXIN HIGA1"/>
    <property type="match status" value="1"/>
</dbReference>
<dbReference type="eggNOG" id="COG2856">
    <property type="taxonomic scope" value="Bacteria"/>
</dbReference>
<dbReference type="Gene3D" id="1.10.10.2910">
    <property type="match status" value="1"/>
</dbReference>
<gene>
    <name evidence="2" type="ordered locus">Marky_0726</name>
</gene>
<dbReference type="STRING" id="869210.Marky_0726"/>
<evidence type="ECO:0000313" key="3">
    <source>
        <dbReference type="Proteomes" id="UP000007030"/>
    </source>
</evidence>
<evidence type="ECO:0000259" key="1">
    <source>
        <dbReference type="Pfam" id="PF06114"/>
    </source>
</evidence>
<accession>F2NL73</accession>
<dbReference type="EMBL" id="CP002630">
    <property type="protein sequence ID" value="AEB11476.1"/>
    <property type="molecule type" value="Genomic_DNA"/>
</dbReference>
<keyword evidence="3" id="KW-1185">Reference proteome</keyword>
<dbReference type="InterPro" id="IPR052345">
    <property type="entry name" value="Rad_response_metalloprotease"/>
</dbReference>
<dbReference type="Proteomes" id="UP000007030">
    <property type="component" value="Chromosome"/>
</dbReference>
<reference evidence="2 3" key="1">
    <citation type="journal article" date="2012" name="Stand. Genomic Sci.">
        <title>Complete genome sequence of the aerobic, heterotroph Marinithermus hydrothermalis type strain (T1(T)) from a deep-sea hydrothermal vent chimney.</title>
        <authorList>
            <person name="Copeland A."/>
            <person name="Gu W."/>
            <person name="Yasawong M."/>
            <person name="Lapidus A."/>
            <person name="Lucas S."/>
            <person name="Deshpande S."/>
            <person name="Pagani I."/>
            <person name="Tapia R."/>
            <person name="Cheng J.F."/>
            <person name="Goodwin L.A."/>
            <person name="Pitluck S."/>
            <person name="Liolios K."/>
            <person name="Ivanova N."/>
            <person name="Mavromatis K."/>
            <person name="Mikhailova N."/>
            <person name="Pati A."/>
            <person name="Chen A."/>
            <person name="Palaniappan K."/>
            <person name="Land M."/>
            <person name="Pan C."/>
            <person name="Brambilla E.M."/>
            <person name="Rohde M."/>
            <person name="Tindall B.J."/>
            <person name="Sikorski J."/>
            <person name="Goker M."/>
            <person name="Detter J.C."/>
            <person name="Bristow J."/>
            <person name="Eisen J.A."/>
            <person name="Markowitz V."/>
            <person name="Hugenholtz P."/>
            <person name="Kyrpides N.C."/>
            <person name="Klenk H.P."/>
            <person name="Woyke T."/>
        </authorList>
    </citation>
    <scope>NUCLEOTIDE SEQUENCE [LARGE SCALE GENOMIC DNA]</scope>
    <source>
        <strain evidence="3">DSM 14884 / JCM 11576 / T1</strain>
    </source>
</reference>
<name>F2NL73_MARHT</name>
<dbReference type="InterPro" id="IPR010359">
    <property type="entry name" value="IrrE_HExxH"/>
</dbReference>
<dbReference type="AlphaFoldDB" id="F2NL73"/>
<evidence type="ECO:0000313" key="2">
    <source>
        <dbReference type="EMBL" id="AEB11476.1"/>
    </source>
</evidence>
<proteinExistence type="predicted"/>
<feature type="domain" description="IrrE N-terminal-like" evidence="1">
    <location>
        <begin position="37"/>
        <end position="152"/>
    </location>
</feature>
<protein>
    <recommendedName>
        <fullName evidence="1">IrrE N-terminal-like domain-containing protein</fullName>
    </recommendedName>
</protein>
<dbReference type="PANTHER" id="PTHR43236:SF2">
    <property type="entry name" value="BLL0069 PROTEIN"/>
    <property type="match status" value="1"/>
</dbReference>
<dbReference type="RefSeq" id="WP_013703528.1">
    <property type="nucleotide sequence ID" value="NC_015387.1"/>
</dbReference>
<dbReference type="HOGENOM" id="CLU_1052605_0_0_0"/>